<evidence type="ECO:0000256" key="5">
    <source>
        <dbReference type="ARBA" id="ARBA00022737"/>
    </source>
</evidence>
<dbReference type="Proteomes" id="UP000085678">
    <property type="component" value="Unplaced"/>
</dbReference>
<evidence type="ECO:0000259" key="10">
    <source>
        <dbReference type="PROSITE" id="PS50026"/>
    </source>
</evidence>
<feature type="domain" description="EGF-like" evidence="10">
    <location>
        <begin position="259"/>
        <end position="298"/>
    </location>
</feature>
<evidence type="ECO:0000256" key="6">
    <source>
        <dbReference type="ARBA" id="ARBA00022837"/>
    </source>
</evidence>
<dbReference type="SMART" id="SM00181">
    <property type="entry name" value="EGF"/>
    <property type="match status" value="2"/>
</dbReference>
<dbReference type="GO" id="GO:0005509">
    <property type="term" value="F:calcium ion binding"/>
    <property type="evidence" value="ECO:0007669"/>
    <property type="project" value="InterPro"/>
</dbReference>
<keyword evidence="3 9" id="KW-0245">EGF-like domain</keyword>
<dbReference type="InterPro" id="IPR000742">
    <property type="entry name" value="EGF"/>
</dbReference>
<evidence type="ECO:0000256" key="9">
    <source>
        <dbReference type="PROSITE-ProRule" id="PRU00076"/>
    </source>
</evidence>
<dbReference type="SUPFAM" id="SSF57184">
    <property type="entry name" value="Growth factor receptor domain"/>
    <property type="match status" value="1"/>
</dbReference>
<dbReference type="Gene3D" id="2.10.50.10">
    <property type="entry name" value="Tumor Necrosis Factor Receptor, subunit A, domain 2"/>
    <property type="match status" value="2"/>
</dbReference>
<dbReference type="InterPro" id="IPR001881">
    <property type="entry name" value="EGF-like_Ca-bd_dom"/>
</dbReference>
<dbReference type="SMART" id="SM00179">
    <property type="entry name" value="EGF_CA"/>
    <property type="match status" value="2"/>
</dbReference>
<feature type="domain" description="EGF-like" evidence="10">
    <location>
        <begin position="301"/>
        <end position="339"/>
    </location>
</feature>
<evidence type="ECO:0000256" key="7">
    <source>
        <dbReference type="ARBA" id="ARBA00023157"/>
    </source>
</evidence>
<reference evidence="12" key="1">
    <citation type="submission" date="2025-08" db="UniProtKB">
        <authorList>
            <consortium name="RefSeq"/>
        </authorList>
    </citation>
    <scope>IDENTIFICATION</scope>
    <source>
        <tissue evidence="12">Gonads</tissue>
    </source>
</reference>
<dbReference type="Pfam" id="PF12947">
    <property type="entry name" value="EGF_3"/>
    <property type="match status" value="1"/>
</dbReference>
<protein>
    <submittedName>
        <fullName evidence="12">Signal peptide, CUB and EGF-like domain-containing protein 3</fullName>
    </submittedName>
</protein>
<dbReference type="PROSITE" id="PS50026">
    <property type="entry name" value="EGF_3"/>
    <property type="match status" value="2"/>
</dbReference>
<dbReference type="SMART" id="SM01411">
    <property type="entry name" value="Ephrin_rec_like"/>
    <property type="match status" value="3"/>
</dbReference>
<dbReference type="InterPro" id="IPR026823">
    <property type="entry name" value="cEGF"/>
</dbReference>
<dbReference type="PANTHER" id="PTHR46104">
    <property type="entry name" value="GENE 9195-RELATED-RELATED"/>
    <property type="match status" value="1"/>
</dbReference>
<dbReference type="FunFam" id="2.10.25.10:FF:000038">
    <property type="entry name" value="Fibrillin 2"/>
    <property type="match status" value="1"/>
</dbReference>
<evidence type="ECO:0000256" key="8">
    <source>
        <dbReference type="ARBA" id="ARBA00023180"/>
    </source>
</evidence>
<evidence type="ECO:0000256" key="3">
    <source>
        <dbReference type="ARBA" id="ARBA00022536"/>
    </source>
</evidence>
<keyword evidence="4" id="KW-0732">Signal</keyword>
<dbReference type="GeneID" id="106155726"/>
<comment type="subcellular location">
    <subcellularLocation>
        <location evidence="1">Secreted</location>
    </subcellularLocation>
</comment>
<dbReference type="Pfam" id="PF12662">
    <property type="entry name" value="cEGF"/>
    <property type="match status" value="1"/>
</dbReference>
<comment type="caution">
    <text evidence="9">Lacks conserved residue(s) required for the propagation of feature annotation.</text>
</comment>
<evidence type="ECO:0000256" key="2">
    <source>
        <dbReference type="ARBA" id="ARBA00022525"/>
    </source>
</evidence>
<keyword evidence="2" id="KW-0964">Secreted</keyword>
<dbReference type="InParanoid" id="A0A1S3HL15"/>
<evidence type="ECO:0000256" key="4">
    <source>
        <dbReference type="ARBA" id="ARBA00022729"/>
    </source>
</evidence>
<sequence>MYGQGTCQLCRAGYYCDATYDPVTSIINSSCPIGYYCVNGTAWSTQYPCPLGTYSQNPNLEAADQCLSCDPGRYCGTLGRNETEGECSEGFWCKSGAISPTPTDGSKGMICPRGHYCPRGTPFPVPCPLGYWSNTTGQSTPETCQPCPGGHYCDQPGLGDPSGQCDPGYFCLSRATSAKPSEGVLIGDICPPGHYCPEAGTVTPIPCPIGHYASSNGTVKCEVCPVGHYCIDGVEPVTCPPRFYCAIGTGYVHRSCANYIEECVIGSSNCIDSNAQCVGSGEDFTCTCKTGYTGDGFACIDIDECLVNHGGCHADADCINLLSNHSCVCHTGYSGDGYNCE</sequence>
<keyword evidence="6" id="KW-0106">Calcium</keyword>
<dbReference type="STRING" id="7574.A0A1S3HL15"/>
<dbReference type="KEGG" id="lak:106155726"/>
<dbReference type="CDD" id="cd00054">
    <property type="entry name" value="EGF_CA"/>
    <property type="match status" value="1"/>
</dbReference>
<dbReference type="GO" id="GO:0005576">
    <property type="term" value="C:extracellular region"/>
    <property type="evidence" value="ECO:0007669"/>
    <property type="project" value="UniProtKB-SubCell"/>
</dbReference>
<dbReference type="InterPro" id="IPR009030">
    <property type="entry name" value="Growth_fac_rcpt_cys_sf"/>
</dbReference>
<gene>
    <name evidence="12" type="primary">LOC106155726</name>
</gene>
<dbReference type="AlphaFoldDB" id="A0A1S3HL15"/>
<evidence type="ECO:0000313" key="12">
    <source>
        <dbReference type="RefSeq" id="XP_013386151.1"/>
    </source>
</evidence>
<keyword evidence="11" id="KW-1185">Reference proteome</keyword>
<keyword evidence="8" id="KW-0325">Glycoprotein</keyword>
<name>A0A1S3HL15_LINAN</name>
<proteinExistence type="predicted"/>
<dbReference type="SUPFAM" id="SSF57196">
    <property type="entry name" value="EGF/Laminin"/>
    <property type="match status" value="2"/>
</dbReference>
<accession>A0A1S3HL15</accession>
<dbReference type="InterPro" id="IPR024731">
    <property type="entry name" value="NELL2-like_EGF"/>
</dbReference>
<evidence type="ECO:0000256" key="1">
    <source>
        <dbReference type="ARBA" id="ARBA00004613"/>
    </source>
</evidence>
<keyword evidence="7" id="KW-1015">Disulfide bond</keyword>
<dbReference type="PANTHER" id="PTHR46104:SF1">
    <property type="entry name" value="GENE 9195-RELATED"/>
    <property type="match status" value="1"/>
</dbReference>
<dbReference type="RefSeq" id="XP_013386151.1">
    <property type="nucleotide sequence ID" value="XM_013530697.1"/>
</dbReference>
<dbReference type="Gene3D" id="2.10.25.10">
    <property type="entry name" value="Laminin"/>
    <property type="match status" value="2"/>
</dbReference>
<organism evidence="11 12">
    <name type="scientific">Lingula anatina</name>
    <name type="common">Brachiopod</name>
    <name type="synonym">Lingula unguis</name>
    <dbReference type="NCBI Taxonomy" id="7574"/>
    <lineage>
        <taxon>Eukaryota</taxon>
        <taxon>Metazoa</taxon>
        <taxon>Spiralia</taxon>
        <taxon>Lophotrochozoa</taxon>
        <taxon>Brachiopoda</taxon>
        <taxon>Linguliformea</taxon>
        <taxon>Lingulata</taxon>
        <taxon>Lingulida</taxon>
        <taxon>Linguloidea</taxon>
        <taxon>Lingulidae</taxon>
        <taxon>Lingula</taxon>
    </lineage>
</organism>
<dbReference type="OrthoDB" id="413581at2759"/>
<evidence type="ECO:0000313" key="11">
    <source>
        <dbReference type="Proteomes" id="UP000085678"/>
    </source>
</evidence>
<keyword evidence="5" id="KW-0677">Repeat</keyword>
<feature type="non-terminal residue" evidence="12">
    <location>
        <position position="341"/>
    </location>
</feature>